<evidence type="ECO:0000313" key="7">
    <source>
        <dbReference type="Proteomes" id="UP000265020"/>
    </source>
</evidence>
<dbReference type="GO" id="GO:0004252">
    <property type="term" value="F:serine-type endopeptidase activity"/>
    <property type="evidence" value="ECO:0007669"/>
    <property type="project" value="InterPro"/>
</dbReference>
<evidence type="ECO:0000256" key="4">
    <source>
        <dbReference type="ARBA" id="ARBA00023157"/>
    </source>
</evidence>
<dbReference type="PRINTS" id="PR00722">
    <property type="entry name" value="CHYMOTRYPSIN"/>
</dbReference>
<dbReference type="PROSITE" id="PS00134">
    <property type="entry name" value="TRYPSIN_HIS"/>
    <property type="match status" value="1"/>
</dbReference>
<protein>
    <submittedName>
        <fullName evidence="6">Granzyme-like protein 1</fullName>
    </submittedName>
</protein>
<dbReference type="InterPro" id="IPR009003">
    <property type="entry name" value="Peptidase_S1_PA"/>
</dbReference>
<dbReference type="InterPro" id="IPR043504">
    <property type="entry name" value="Peptidase_S1_PA_chymotrypsin"/>
</dbReference>
<dbReference type="FunFam" id="2.40.10.10:FF:000036">
    <property type="entry name" value="Trypsin beta"/>
    <property type="match status" value="1"/>
</dbReference>
<evidence type="ECO:0000256" key="1">
    <source>
        <dbReference type="ARBA" id="ARBA00022670"/>
    </source>
</evidence>
<evidence type="ECO:0000259" key="5">
    <source>
        <dbReference type="PROSITE" id="PS50240"/>
    </source>
</evidence>
<dbReference type="GO" id="GO:0006508">
    <property type="term" value="P:proteolysis"/>
    <property type="evidence" value="ECO:0007669"/>
    <property type="project" value="UniProtKB-KW"/>
</dbReference>
<dbReference type="SMART" id="SM00020">
    <property type="entry name" value="Tryp_SPc"/>
    <property type="match status" value="1"/>
</dbReference>
<organism evidence="6 7">
    <name type="scientific">Cyprinodon variegatus</name>
    <name type="common">Sheepshead minnow</name>
    <dbReference type="NCBI Taxonomy" id="28743"/>
    <lineage>
        <taxon>Eukaryota</taxon>
        <taxon>Metazoa</taxon>
        <taxon>Chordata</taxon>
        <taxon>Craniata</taxon>
        <taxon>Vertebrata</taxon>
        <taxon>Euteleostomi</taxon>
        <taxon>Actinopterygii</taxon>
        <taxon>Neopterygii</taxon>
        <taxon>Teleostei</taxon>
        <taxon>Neoteleostei</taxon>
        <taxon>Acanthomorphata</taxon>
        <taxon>Ovalentaria</taxon>
        <taxon>Atherinomorphae</taxon>
        <taxon>Cyprinodontiformes</taxon>
        <taxon>Cyprinodontidae</taxon>
        <taxon>Cyprinodon</taxon>
    </lineage>
</organism>
<dbReference type="PROSITE" id="PS50240">
    <property type="entry name" value="TRYPSIN_DOM"/>
    <property type="match status" value="1"/>
</dbReference>
<proteinExistence type="predicted"/>
<dbReference type="PANTHER" id="PTHR24271:SF87">
    <property type="entry name" value="ARGININE ESTERASE-LIKE-RELATED"/>
    <property type="match status" value="1"/>
</dbReference>
<dbReference type="GeneTree" id="ENSGT00910000144271"/>
<dbReference type="InterPro" id="IPR001314">
    <property type="entry name" value="Peptidase_S1A"/>
</dbReference>
<dbReference type="Ensembl" id="ENSCVAT00000022447.1">
    <property type="protein sequence ID" value="ENSCVAP00000014584.1"/>
    <property type="gene ID" value="ENSCVAG00000017340.1"/>
</dbReference>
<reference evidence="6" key="2">
    <citation type="submission" date="2025-09" db="UniProtKB">
        <authorList>
            <consortium name="Ensembl"/>
        </authorList>
    </citation>
    <scope>IDENTIFICATION</scope>
</reference>
<reference evidence="6" key="1">
    <citation type="submission" date="2025-08" db="UniProtKB">
        <authorList>
            <consortium name="Ensembl"/>
        </authorList>
    </citation>
    <scope>IDENTIFICATION</scope>
</reference>
<keyword evidence="3" id="KW-0720">Serine protease</keyword>
<evidence type="ECO:0000313" key="6">
    <source>
        <dbReference type="Ensembl" id="ENSCVAP00000014584.1"/>
    </source>
</evidence>
<dbReference type="InterPro" id="IPR001254">
    <property type="entry name" value="Trypsin_dom"/>
</dbReference>
<keyword evidence="4" id="KW-1015">Disulfide bond</keyword>
<dbReference type="AlphaFoldDB" id="A0A3Q2D800"/>
<keyword evidence="2" id="KW-0378">Hydrolase</keyword>
<sequence length="235" mass="25953">STQIHGADIIHGEKVRSDSMLYMVSVQNKWGHVCGGFLVSEDIVITAAHCSAEEIDHVVLGTHNLRKWNISPLNITYMCKYPTYISAGFGDDLMILRVSNTTPLKKLVKTLPIPKDEIKLKEGEICSVAGWGKTESKDFIVDDMGVVNVSLLNPQLCRKIWGPGLPPKVICAGGYNTNKGFCQGDSGGPLVCKGMAVGVVSFNRHRNCKYPDVPNVYTDISKYLQWINKIIETKK</sequence>
<keyword evidence="1" id="KW-0645">Protease</keyword>
<accession>A0A3Q2D800</accession>
<dbReference type="InterPro" id="IPR018114">
    <property type="entry name" value="TRYPSIN_HIS"/>
</dbReference>
<dbReference type="PANTHER" id="PTHR24271">
    <property type="entry name" value="KALLIKREIN-RELATED"/>
    <property type="match status" value="1"/>
</dbReference>
<dbReference type="Pfam" id="PF00089">
    <property type="entry name" value="Trypsin"/>
    <property type="match status" value="1"/>
</dbReference>
<evidence type="ECO:0000256" key="2">
    <source>
        <dbReference type="ARBA" id="ARBA00022801"/>
    </source>
</evidence>
<feature type="domain" description="Peptidase S1" evidence="5">
    <location>
        <begin position="9"/>
        <end position="232"/>
    </location>
</feature>
<keyword evidence="7" id="KW-1185">Reference proteome</keyword>
<dbReference type="SUPFAM" id="SSF50494">
    <property type="entry name" value="Trypsin-like serine proteases"/>
    <property type="match status" value="1"/>
</dbReference>
<evidence type="ECO:0000256" key="3">
    <source>
        <dbReference type="ARBA" id="ARBA00022825"/>
    </source>
</evidence>
<dbReference type="CDD" id="cd00190">
    <property type="entry name" value="Tryp_SPc"/>
    <property type="match status" value="1"/>
</dbReference>
<name>A0A3Q2D800_CYPVA</name>
<dbReference type="Gene3D" id="2.40.10.10">
    <property type="entry name" value="Trypsin-like serine proteases"/>
    <property type="match status" value="1"/>
</dbReference>
<dbReference type="Proteomes" id="UP000265020">
    <property type="component" value="Unassembled WGS sequence"/>
</dbReference>